<name>A0A1B9XXT9_9FLAO</name>
<dbReference type="EMBL" id="MAKX01000024">
    <property type="protein sequence ID" value="OCK42251.1"/>
    <property type="molecule type" value="Genomic_DNA"/>
</dbReference>
<keyword evidence="2" id="KW-1185">Reference proteome</keyword>
<dbReference type="OrthoDB" id="1118927at2"/>
<dbReference type="AlphaFoldDB" id="A0A1B9XXT9"/>
<dbReference type="Proteomes" id="UP000093186">
    <property type="component" value="Unassembled WGS sequence"/>
</dbReference>
<reference evidence="1 2" key="1">
    <citation type="submission" date="2016-06" db="EMBL/GenBank/DDBJ databases">
        <title>Draft Genome Sequence of Tenacibaculum soleae UCD-KL19.</title>
        <authorList>
            <person name="Eisen J.A."/>
            <person name="Coil D.A."/>
            <person name="Lujan K.M."/>
        </authorList>
    </citation>
    <scope>NUCLEOTIDE SEQUENCE [LARGE SCALE GENOMIC DNA]</scope>
    <source>
        <strain evidence="1 2">UCD-KL19</strain>
    </source>
</reference>
<organism evidence="1 2">
    <name type="scientific">Tenacibaculum soleae</name>
    <dbReference type="NCBI Taxonomy" id="447689"/>
    <lineage>
        <taxon>Bacteria</taxon>
        <taxon>Pseudomonadati</taxon>
        <taxon>Bacteroidota</taxon>
        <taxon>Flavobacteriia</taxon>
        <taxon>Flavobacteriales</taxon>
        <taxon>Flavobacteriaceae</taxon>
        <taxon>Tenacibaculum</taxon>
    </lineage>
</organism>
<sequence>MKKIIILFVTAFTLLSCSSDDGIGNNENKITINNEDYNISIFSMGNINENNFYIELMANSYFEHGEGLHLSFSMYNSNGTSLDDGVHTFNHSLSRENGTFYNGDYFVQNNQFTSNNFEEIEGEIVSGTVIIEKNNNNYKITIDCINQDGISVTGIYDGNLTDY</sequence>
<accession>A0A1B9XXT9</accession>
<dbReference type="PROSITE" id="PS51257">
    <property type="entry name" value="PROKAR_LIPOPROTEIN"/>
    <property type="match status" value="1"/>
</dbReference>
<dbReference type="STRING" id="447689.BA195_11545"/>
<comment type="caution">
    <text evidence="1">The sequence shown here is derived from an EMBL/GenBank/DDBJ whole genome shotgun (WGS) entry which is preliminary data.</text>
</comment>
<proteinExistence type="predicted"/>
<evidence type="ECO:0000313" key="2">
    <source>
        <dbReference type="Proteomes" id="UP000093186"/>
    </source>
</evidence>
<protein>
    <submittedName>
        <fullName evidence="1">Uncharacterized protein</fullName>
    </submittedName>
</protein>
<gene>
    <name evidence="1" type="ORF">BA195_11545</name>
</gene>
<dbReference type="RefSeq" id="WP_068705722.1">
    <property type="nucleotide sequence ID" value="NZ_MAKX01000024.1"/>
</dbReference>
<evidence type="ECO:0000313" key="1">
    <source>
        <dbReference type="EMBL" id="OCK42251.1"/>
    </source>
</evidence>